<protein>
    <submittedName>
        <fullName evidence="1">Uncharacterized protein</fullName>
    </submittedName>
</protein>
<dbReference type="Proteomes" id="UP000010471">
    <property type="component" value="Chromosome"/>
</dbReference>
<proteinExistence type="predicted"/>
<dbReference type="OrthoDB" id="532749at2"/>
<dbReference type="EMBL" id="CP003630">
    <property type="protein sequence ID" value="AFZ18536.1"/>
    <property type="molecule type" value="Genomic_DNA"/>
</dbReference>
<sequence>MCQVYFLESTIAQLFAHVLQKGKLTLTDRCVLMTALVNNSLCQEEEILINRLLHAVRRGRLKVVDE</sequence>
<dbReference type="KEGG" id="mic:Mic7113_2752"/>
<dbReference type="AlphaFoldDB" id="K9WFG6"/>
<keyword evidence="2" id="KW-1185">Reference proteome</keyword>
<reference evidence="1 2" key="1">
    <citation type="submission" date="2012-06" db="EMBL/GenBank/DDBJ databases">
        <title>Finished chromosome of genome of Microcoleus sp. PCC 7113.</title>
        <authorList>
            <consortium name="US DOE Joint Genome Institute"/>
            <person name="Gugger M."/>
            <person name="Coursin T."/>
            <person name="Rippka R."/>
            <person name="Tandeau De Marsac N."/>
            <person name="Huntemann M."/>
            <person name="Wei C.-L."/>
            <person name="Han J."/>
            <person name="Detter J.C."/>
            <person name="Han C."/>
            <person name="Tapia R."/>
            <person name="Chen A."/>
            <person name="Kyrpides N."/>
            <person name="Mavromatis K."/>
            <person name="Markowitz V."/>
            <person name="Szeto E."/>
            <person name="Ivanova N."/>
            <person name="Pagani I."/>
            <person name="Pati A."/>
            <person name="Goodwin L."/>
            <person name="Nordberg H.P."/>
            <person name="Cantor M.N."/>
            <person name="Hua S.X."/>
            <person name="Woyke T."/>
            <person name="Kerfeld C.A."/>
        </authorList>
    </citation>
    <scope>NUCLEOTIDE SEQUENCE [LARGE SCALE GENOMIC DNA]</scope>
    <source>
        <strain evidence="1 2">PCC 7113</strain>
    </source>
</reference>
<dbReference type="HOGENOM" id="CLU_186050_1_0_3"/>
<organism evidence="1 2">
    <name type="scientific">Allocoleopsis franciscana PCC 7113</name>
    <dbReference type="NCBI Taxonomy" id="1173027"/>
    <lineage>
        <taxon>Bacteria</taxon>
        <taxon>Bacillati</taxon>
        <taxon>Cyanobacteriota</taxon>
        <taxon>Cyanophyceae</taxon>
        <taxon>Coleofasciculales</taxon>
        <taxon>Coleofasciculaceae</taxon>
        <taxon>Allocoleopsis</taxon>
        <taxon>Allocoleopsis franciscana</taxon>
    </lineage>
</organism>
<accession>K9WFG6</accession>
<gene>
    <name evidence="1" type="ORF">Mic7113_2752</name>
</gene>
<evidence type="ECO:0000313" key="2">
    <source>
        <dbReference type="Proteomes" id="UP000010471"/>
    </source>
</evidence>
<evidence type="ECO:0000313" key="1">
    <source>
        <dbReference type="EMBL" id="AFZ18536.1"/>
    </source>
</evidence>
<dbReference type="RefSeq" id="WP_015182685.1">
    <property type="nucleotide sequence ID" value="NC_019738.1"/>
</dbReference>
<name>K9WFG6_9CYAN</name>